<organism evidence="1 2">
    <name type="scientific">Trichostrongylus colubriformis</name>
    <name type="common">Black scour worm</name>
    <dbReference type="NCBI Taxonomy" id="6319"/>
    <lineage>
        <taxon>Eukaryota</taxon>
        <taxon>Metazoa</taxon>
        <taxon>Ecdysozoa</taxon>
        <taxon>Nematoda</taxon>
        <taxon>Chromadorea</taxon>
        <taxon>Rhabditida</taxon>
        <taxon>Rhabditina</taxon>
        <taxon>Rhabditomorpha</taxon>
        <taxon>Strongyloidea</taxon>
        <taxon>Trichostrongylidae</taxon>
        <taxon>Trichostrongylus</taxon>
    </lineage>
</organism>
<dbReference type="AlphaFoldDB" id="A0AAN8FKD7"/>
<protein>
    <submittedName>
        <fullName evidence="1">Uncharacterized protein</fullName>
    </submittedName>
</protein>
<comment type="caution">
    <text evidence="1">The sequence shown here is derived from an EMBL/GenBank/DDBJ whole genome shotgun (WGS) entry which is preliminary data.</text>
</comment>
<gene>
    <name evidence="1" type="ORF">GCK32_008000</name>
</gene>
<dbReference type="Proteomes" id="UP001331761">
    <property type="component" value="Unassembled WGS sequence"/>
</dbReference>
<reference evidence="1 2" key="1">
    <citation type="submission" date="2019-10" db="EMBL/GenBank/DDBJ databases">
        <title>Assembly and Annotation for the nematode Trichostrongylus colubriformis.</title>
        <authorList>
            <person name="Martin J."/>
        </authorList>
    </citation>
    <scope>NUCLEOTIDE SEQUENCE [LARGE SCALE GENOMIC DNA]</scope>
    <source>
        <strain evidence="1">G859</strain>
        <tissue evidence="1">Whole worm</tissue>
    </source>
</reference>
<evidence type="ECO:0000313" key="2">
    <source>
        <dbReference type="Proteomes" id="UP001331761"/>
    </source>
</evidence>
<proteinExistence type="predicted"/>
<accession>A0AAN8FKD7</accession>
<name>A0AAN8FKD7_TRICO</name>
<evidence type="ECO:0000313" key="1">
    <source>
        <dbReference type="EMBL" id="KAK5980696.1"/>
    </source>
</evidence>
<keyword evidence="2" id="KW-1185">Reference proteome</keyword>
<dbReference type="EMBL" id="WIXE01007121">
    <property type="protein sequence ID" value="KAK5980696.1"/>
    <property type="molecule type" value="Genomic_DNA"/>
</dbReference>
<sequence length="147" mass="17192">MEHRDESYEEVLRKRKAEEHRLIEQFRFKRACVRLAPALPTEKEVQKKIKQFLRPLIQTTKENSLAEKCAELFGQRLTFFARKEGTLYKCKVQNMAMETQFTKEKILSTVQGLRMTYETYGLLGLGKIATEESKQKFEEGDVEGVPL</sequence>